<evidence type="ECO:0000313" key="2">
    <source>
        <dbReference type="Proteomes" id="UP000237105"/>
    </source>
</evidence>
<protein>
    <submittedName>
        <fullName evidence="1">Uncharacterized protein</fullName>
    </submittedName>
</protein>
<accession>A0A2P5BQ95</accession>
<keyword evidence="2" id="KW-1185">Reference proteome</keyword>
<dbReference type="EMBL" id="JXTB01000239">
    <property type="protein sequence ID" value="PON50943.1"/>
    <property type="molecule type" value="Genomic_DNA"/>
</dbReference>
<dbReference type="OrthoDB" id="10372017at2759"/>
<proteinExistence type="predicted"/>
<name>A0A2P5BQ95_PARAD</name>
<dbReference type="Proteomes" id="UP000237105">
    <property type="component" value="Unassembled WGS sequence"/>
</dbReference>
<comment type="caution">
    <text evidence="1">The sequence shown here is derived from an EMBL/GenBank/DDBJ whole genome shotgun (WGS) entry which is preliminary data.</text>
</comment>
<reference evidence="2" key="1">
    <citation type="submission" date="2016-06" db="EMBL/GenBank/DDBJ databases">
        <title>Parallel loss of symbiosis genes in relatives of nitrogen-fixing non-legume Parasponia.</title>
        <authorList>
            <person name="Van Velzen R."/>
            <person name="Holmer R."/>
            <person name="Bu F."/>
            <person name="Rutten L."/>
            <person name="Van Zeijl A."/>
            <person name="Liu W."/>
            <person name="Santuari L."/>
            <person name="Cao Q."/>
            <person name="Sharma T."/>
            <person name="Shen D."/>
            <person name="Roswanjaya Y."/>
            <person name="Wardhani T."/>
            <person name="Kalhor M.S."/>
            <person name="Jansen J."/>
            <person name="Van den Hoogen J."/>
            <person name="Gungor B."/>
            <person name="Hartog M."/>
            <person name="Hontelez J."/>
            <person name="Verver J."/>
            <person name="Yang W.-C."/>
            <person name="Schijlen E."/>
            <person name="Repin R."/>
            <person name="Schilthuizen M."/>
            <person name="Schranz E."/>
            <person name="Heidstra R."/>
            <person name="Miyata K."/>
            <person name="Fedorova E."/>
            <person name="Kohlen W."/>
            <person name="Bisseling T."/>
            <person name="Smit S."/>
            <person name="Geurts R."/>
        </authorList>
    </citation>
    <scope>NUCLEOTIDE SEQUENCE [LARGE SCALE GENOMIC DNA]</scope>
    <source>
        <strain evidence="2">cv. WU1-14</strain>
    </source>
</reference>
<dbReference type="AlphaFoldDB" id="A0A2P5BQ95"/>
<organism evidence="1 2">
    <name type="scientific">Parasponia andersonii</name>
    <name type="common">Sponia andersonii</name>
    <dbReference type="NCBI Taxonomy" id="3476"/>
    <lineage>
        <taxon>Eukaryota</taxon>
        <taxon>Viridiplantae</taxon>
        <taxon>Streptophyta</taxon>
        <taxon>Embryophyta</taxon>
        <taxon>Tracheophyta</taxon>
        <taxon>Spermatophyta</taxon>
        <taxon>Magnoliopsida</taxon>
        <taxon>eudicotyledons</taxon>
        <taxon>Gunneridae</taxon>
        <taxon>Pentapetalae</taxon>
        <taxon>rosids</taxon>
        <taxon>fabids</taxon>
        <taxon>Rosales</taxon>
        <taxon>Cannabaceae</taxon>
        <taxon>Parasponia</taxon>
    </lineage>
</organism>
<sequence>MSASLTNAFTVSKWFFPLSPWIKVNTDVAVWLYVCAGVTRNNMGEVLLAFTNLVTSADPLVAEASTMCAGLSMASSRNLEFIVLESIVLSWCQL</sequence>
<evidence type="ECO:0000313" key="1">
    <source>
        <dbReference type="EMBL" id="PON50943.1"/>
    </source>
</evidence>
<gene>
    <name evidence="1" type="ORF">PanWU01x14_219540</name>
</gene>